<evidence type="ECO:0000313" key="3">
    <source>
        <dbReference type="Proteomes" id="UP000886595"/>
    </source>
</evidence>
<evidence type="ECO:0000313" key="2">
    <source>
        <dbReference type="EMBL" id="KAG2311683.1"/>
    </source>
</evidence>
<evidence type="ECO:0000256" key="1">
    <source>
        <dbReference type="SAM" id="MobiDB-lite"/>
    </source>
</evidence>
<proteinExistence type="predicted"/>
<dbReference type="EMBL" id="JAAMPC010000005">
    <property type="protein sequence ID" value="KAG2311683.1"/>
    <property type="molecule type" value="Genomic_DNA"/>
</dbReference>
<comment type="caution">
    <text evidence="2">The sequence shown here is derived from an EMBL/GenBank/DDBJ whole genome shotgun (WGS) entry which is preliminary data.</text>
</comment>
<reference evidence="2 3" key="1">
    <citation type="submission" date="2020-02" db="EMBL/GenBank/DDBJ databases">
        <authorList>
            <person name="Ma Q."/>
            <person name="Huang Y."/>
            <person name="Song X."/>
            <person name="Pei D."/>
        </authorList>
    </citation>
    <scope>NUCLEOTIDE SEQUENCE [LARGE SCALE GENOMIC DNA]</scope>
    <source>
        <strain evidence="2">Sxm20200214</strain>
        <tissue evidence="2">Leaf</tissue>
    </source>
</reference>
<accession>A0A8X7VI95</accession>
<dbReference type="AlphaFoldDB" id="A0A8X7VI95"/>
<dbReference type="Proteomes" id="UP000886595">
    <property type="component" value="Unassembled WGS sequence"/>
</dbReference>
<feature type="compositionally biased region" description="Polar residues" evidence="1">
    <location>
        <begin position="29"/>
        <end position="40"/>
    </location>
</feature>
<organism evidence="2 3">
    <name type="scientific">Brassica carinata</name>
    <name type="common">Ethiopian mustard</name>
    <name type="synonym">Abyssinian cabbage</name>
    <dbReference type="NCBI Taxonomy" id="52824"/>
    <lineage>
        <taxon>Eukaryota</taxon>
        <taxon>Viridiplantae</taxon>
        <taxon>Streptophyta</taxon>
        <taxon>Embryophyta</taxon>
        <taxon>Tracheophyta</taxon>
        <taxon>Spermatophyta</taxon>
        <taxon>Magnoliopsida</taxon>
        <taxon>eudicotyledons</taxon>
        <taxon>Gunneridae</taxon>
        <taxon>Pentapetalae</taxon>
        <taxon>rosids</taxon>
        <taxon>malvids</taxon>
        <taxon>Brassicales</taxon>
        <taxon>Brassicaceae</taxon>
        <taxon>Brassiceae</taxon>
        <taxon>Brassica</taxon>
    </lineage>
</organism>
<feature type="compositionally biased region" description="Basic and acidic residues" evidence="1">
    <location>
        <begin position="65"/>
        <end position="75"/>
    </location>
</feature>
<sequence>MSSLPAAERPDRHRDGASLTELPPGAKLRSTQQKSSQPGPDSQLRTRDDNYYNQGREISLVAKRPTLDGRIETQKARKPHRARRKWRGRGRSNRKEEQLRSLKSPTT</sequence>
<feature type="region of interest" description="Disordered" evidence="1">
    <location>
        <begin position="1"/>
        <end position="107"/>
    </location>
</feature>
<feature type="compositionally biased region" description="Basic residues" evidence="1">
    <location>
        <begin position="76"/>
        <end position="92"/>
    </location>
</feature>
<gene>
    <name evidence="2" type="ORF">Bca52824_023240</name>
</gene>
<keyword evidence="3" id="KW-1185">Reference proteome</keyword>
<protein>
    <submittedName>
        <fullName evidence="2">Uncharacterized protein</fullName>
    </submittedName>
</protein>
<name>A0A8X7VI95_BRACI</name>